<proteinExistence type="predicted"/>
<organism evidence="1 2">
    <name type="scientific">Taklimakanibacter albus</name>
    <dbReference type="NCBI Taxonomy" id="2800327"/>
    <lineage>
        <taxon>Bacteria</taxon>
        <taxon>Pseudomonadati</taxon>
        <taxon>Pseudomonadota</taxon>
        <taxon>Alphaproteobacteria</taxon>
        <taxon>Hyphomicrobiales</taxon>
        <taxon>Aestuariivirgaceae</taxon>
        <taxon>Taklimakanibacter</taxon>
    </lineage>
</organism>
<sequence>MTAKPTPLTNHPTGVALLRDPALNRSTAFTEAEREKFGLVGLLPDRVEDEEVRLQRVLVQLDYKPTDLERYIFLSSLRDNDETLYFKALMSDPARFLPLVYTPTVGEACQKFDQILRRPAGVYLSITRKGQLRDLLRNWPHKDVRFIVVTDGERILGLGDLGINGMGIPIGKLALYTACAGVPPKVTLPITLDVGTNNEALIKHPLYLGLRQPRITGAEYDEFIDEFIMAVQDVFPRACIQFEDFALPHAAPILARYRDKVCCFNDDIQGTAAVALAGLIAASKIVDGALKDQRFLFLGAGTAATGIAALLAKALEQDGLSAAEAKRRCWLFDIGGLIQSKREGLTLFQQPFAHEHAPLDNFTAAIEVLKPTAIIGVSGVGKAFDRTVIETMAKLNERPIIFPYSNPTSHSECTAEEAYRWTDGRAVFASGSPFQPVYLGDKTFLPSQGNNVYIFPAVGMAIYATEAARVTDEMFIVAARALAEQVTPAQIATGLIYPPQSMILDVSLNVARAVARYIFDHGLAGVPTPDDLAAYMAEKVYRPAYRPLA</sequence>
<gene>
    <name evidence="1" type="ORF">JHL16_05920</name>
</gene>
<dbReference type="EMBL" id="JAENHL010000006">
    <property type="protein sequence ID" value="MBK1865881.1"/>
    <property type="molecule type" value="Genomic_DNA"/>
</dbReference>
<dbReference type="Proteomes" id="UP000616151">
    <property type="component" value="Unassembled WGS sequence"/>
</dbReference>
<keyword evidence="2" id="KW-1185">Reference proteome</keyword>
<protein>
    <submittedName>
        <fullName evidence="1">NAD-dependent malic enzyme</fullName>
    </submittedName>
</protein>
<comment type="caution">
    <text evidence="1">The sequence shown here is derived from an EMBL/GenBank/DDBJ whole genome shotgun (WGS) entry which is preliminary data.</text>
</comment>
<accession>A0ACC5R0A3</accession>
<name>A0ACC5R0A3_9HYPH</name>
<evidence type="ECO:0000313" key="2">
    <source>
        <dbReference type="Proteomes" id="UP000616151"/>
    </source>
</evidence>
<reference evidence="1" key="1">
    <citation type="submission" date="2021-01" db="EMBL/GenBank/DDBJ databases">
        <authorList>
            <person name="Sun Q."/>
        </authorList>
    </citation>
    <scope>NUCLEOTIDE SEQUENCE</scope>
    <source>
        <strain evidence="1">YIM B02566</strain>
    </source>
</reference>
<evidence type="ECO:0000313" key="1">
    <source>
        <dbReference type="EMBL" id="MBK1865881.1"/>
    </source>
</evidence>